<protein>
    <recommendedName>
        <fullName evidence="6">Expansin</fullName>
    </recommendedName>
</protein>
<dbReference type="Pfam" id="PF01357">
    <property type="entry name" value="Expansin_C"/>
    <property type="match status" value="1"/>
</dbReference>
<dbReference type="GO" id="GO:0016020">
    <property type="term" value="C:membrane"/>
    <property type="evidence" value="ECO:0007669"/>
    <property type="project" value="UniProtKB-SubCell"/>
</dbReference>
<organism evidence="9 10">
    <name type="scientific">Riccia sorocarpa</name>
    <dbReference type="NCBI Taxonomy" id="122646"/>
    <lineage>
        <taxon>Eukaryota</taxon>
        <taxon>Viridiplantae</taxon>
        <taxon>Streptophyta</taxon>
        <taxon>Embryophyta</taxon>
        <taxon>Marchantiophyta</taxon>
        <taxon>Marchantiopsida</taxon>
        <taxon>Marchantiidae</taxon>
        <taxon>Marchantiales</taxon>
        <taxon>Ricciaceae</taxon>
        <taxon>Riccia</taxon>
    </lineage>
</organism>
<accession>A0ABD3HT19</accession>
<dbReference type="EMBL" id="JBJQOH010000003">
    <property type="protein sequence ID" value="KAL3694668.1"/>
    <property type="molecule type" value="Genomic_DNA"/>
</dbReference>
<dbReference type="PRINTS" id="PR01225">
    <property type="entry name" value="EXPANSNFAMLY"/>
</dbReference>
<keyword evidence="10" id="KW-1185">Reference proteome</keyword>
<dbReference type="InterPro" id="IPR007112">
    <property type="entry name" value="Expansin/allergen_DPBB_dom"/>
</dbReference>
<evidence type="ECO:0000313" key="9">
    <source>
        <dbReference type="EMBL" id="KAL3694668.1"/>
    </source>
</evidence>
<evidence type="ECO:0000259" key="8">
    <source>
        <dbReference type="PROSITE" id="PS50843"/>
    </source>
</evidence>
<evidence type="ECO:0000256" key="6">
    <source>
        <dbReference type="RuleBase" id="RU365023"/>
    </source>
</evidence>
<comment type="subcellular location">
    <subcellularLocation>
        <location evidence="6">Secreted</location>
        <location evidence="6">Cell wall</location>
    </subcellularLocation>
    <subcellularLocation>
        <location evidence="6">Membrane</location>
        <topology evidence="6">Peripheral membrane protein</topology>
    </subcellularLocation>
</comment>
<dbReference type="InterPro" id="IPR007117">
    <property type="entry name" value="Expansin_CBD"/>
</dbReference>
<evidence type="ECO:0000256" key="3">
    <source>
        <dbReference type="ARBA" id="ARBA00022525"/>
    </source>
</evidence>
<dbReference type="SUPFAM" id="SSF49590">
    <property type="entry name" value="PHL pollen allergen"/>
    <property type="match status" value="1"/>
</dbReference>
<evidence type="ECO:0000313" key="10">
    <source>
        <dbReference type="Proteomes" id="UP001633002"/>
    </source>
</evidence>
<evidence type="ECO:0000256" key="4">
    <source>
        <dbReference type="ARBA" id="ARBA00022729"/>
    </source>
</evidence>
<gene>
    <name evidence="9" type="ORF">R1sor_008319</name>
</gene>
<dbReference type="PANTHER" id="PTHR31867">
    <property type="entry name" value="EXPANSIN-A15"/>
    <property type="match status" value="1"/>
</dbReference>
<dbReference type="Pfam" id="PF03330">
    <property type="entry name" value="DPBB_1"/>
    <property type="match status" value="1"/>
</dbReference>
<keyword evidence="4" id="KW-0732">Signal</keyword>
<comment type="caution">
    <text evidence="9">The sequence shown here is derived from an EMBL/GenBank/DDBJ whole genome shotgun (WGS) entry which is preliminary data.</text>
</comment>
<dbReference type="PRINTS" id="PR01226">
    <property type="entry name" value="EXPANSIN"/>
</dbReference>
<dbReference type="Gene3D" id="2.40.40.10">
    <property type="entry name" value="RlpA-like domain"/>
    <property type="match status" value="1"/>
</dbReference>
<dbReference type="GO" id="GO:0071555">
    <property type="term" value="P:cell wall organization"/>
    <property type="evidence" value="ECO:0007669"/>
    <property type="project" value="UniProtKB-KW"/>
</dbReference>
<dbReference type="SMART" id="SM00837">
    <property type="entry name" value="DPBB_1"/>
    <property type="match status" value="1"/>
</dbReference>
<evidence type="ECO:0000256" key="1">
    <source>
        <dbReference type="ARBA" id="ARBA00005392"/>
    </source>
</evidence>
<reference evidence="9 10" key="1">
    <citation type="submission" date="2024-09" db="EMBL/GenBank/DDBJ databases">
        <title>Chromosome-scale assembly of Riccia sorocarpa.</title>
        <authorList>
            <person name="Paukszto L."/>
        </authorList>
    </citation>
    <scope>NUCLEOTIDE SEQUENCE [LARGE SCALE GENOMIC DNA]</scope>
    <source>
        <strain evidence="9">LP-2024</strain>
        <tissue evidence="9">Aerial parts of the thallus</tissue>
    </source>
</reference>
<dbReference type="InterPro" id="IPR002963">
    <property type="entry name" value="Expansin"/>
</dbReference>
<dbReference type="Proteomes" id="UP001633002">
    <property type="component" value="Unassembled WGS sequence"/>
</dbReference>
<comment type="similarity">
    <text evidence="1 6">Belongs to the expansin family. Expansin A subfamily.</text>
</comment>
<comment type="function">
    <text evidence="6">Causes loosening and extension of plant cell walls by disrupting non-covalent bonding between cellulose microfibrils and matrix glucans. No enzymatic activity has been found.</text>
</comment>
<dbReference type="AlphaFoldDB" id="A0ABD3HT19"/>
<evidence type="ECO:0000256" key="2">
    <source>
        <dbReference type="ARBA" id="ARBA00022512"/>
    </source>
</evidence>
<dbReference type="InterPro" id="IPR036749">
    <property type="entry name" value="Expansin_CBD_sf"/>
</dbReference>
<keyword evidence="6" id="KW-0961">Cell wall biogenesis/degradation</keyword>
<keyword evidence="3 6" id="KW-0964">Secreted</keyword>
<dbReference type="PROSITE" id="PS50843">
    <property type="entry name" value="EXPANSIN_CBD"/>
    <property type="match status" value="1"/>
</dbReference>
<dbReference type="SUPFAM" id="SSF50685">
    <property type="entry name" value="Barwin-like endoglucanases"/>
    <property type="match status" value="1"/>
</dbReference>
<dbReference type="CDD" id="cd22274">
    <property type="entry name" value="DPBB_EXPA_N"/>
    <property type="match status" value="1"/>
</dbReference>
<evidence type="ECO:0000256" key="5">
    <source>
        <dbReference type="ARBA" id="ARBA00023136"/>
    </source>
</evidence>
<evidence type="ECO:0000259" key="7">
    <source>
        <dbReference type="PROSITE" id="PS50842"/>
    </source>
</evidence>
<proteinExistence type="inferred from homology"/>
<dbReference type="InterPro" id="IPR009009">
    <property type="entry name" value="RlpA-like_DPBB"/>
</dbReference>
<dbReference type="PROSITE" id="PS50842">
    <property type="entry name" value="EXPANSIN_EG45"/>
    <property type="match status" value="1"/>
</dbReference>
<feature type="domain" description="Expansin-like CBD" evidence="8">
    <location>
        <begin position="226"/>
        <end position="305"/>
    </location>
</feature>
<keyword evidence="5" id="KW-0472">Membrane</keyword>
<keyword evidence="2 6" id="KW-0134">Cell wall</keyword>
<dbReference type="Gene3D" id="2.60.40.760">
    <property type="entry name" value="Expansin, cellulose-binding-like domain"/>
    <property type="match status" value="1"/>
</dbReference>
<dbReference type="InterPro" id="IPR007118">
    <property type="entry name" value="Expan_Lol_pI"/>
</dbReference>
<sequence length="313" mass="34093">MYKSSPSVSEITTPRILTSQLLQGRVPLISCEDRVVLLLARRKMATRSDACRMFRVDILMSIILLISSSAVVKADGPFAALTWTDSHATFYGGTDASGTMGGACGYGNMYNTGYGLNTAALSTTLFNEGLSCGACFELQCKVAESRWCYADGGSITVTATNLCPPNWDKPSDNGGWCNPPRTHFDLAYPMFTKMAQAVGGIIPVQYRRVSCIKSGGVRFTLNGNPWFNLVLIYNVGGDGNVVSVQMKGSQTSWFAMSHNWGQNWHLSQKLQGQALSFQLTTGYGNCLSFNNVASSDWSFGQTWEADSNFNTFP</sequence>
<feature type="domain" description="Expansin-like EG45" evidence="7">
    <location>
        <begin position="101"/>
        <end position="216"/>
    </location>
</feature>
<dbReference type="InterPro" id="IPR036908">
    <property type="entry name" value="RlpA-like_sf"/>
</dbReference>
<name>A0ABD3HT19_9MARC</name>